<reference evidence="2" key="1">
    <citation type="submission" date="2023-01" db="EMBL/GenBank/DDBJ databases">
        <title>Whole genome sequence of Paucibacter sp. S2-9 isolated from pond sediment.</title>
        <authorList>
            <person name="Jung J.Y."/>
        </authorList>
    </citation>
    <scope>NUCLEOTIDE SEQUENCE</scope>
    <source>
        <strain evidence="2">S2-9</strain>
    </source>
</reference>
<evidence type="ECO:0008006" key="4">
    <source>
        <dbReference type="Google" id="ProtNLM"/>
    </source>
</evidence>
<dbReference type="Proteomes" id="UP001177769">
    <property type="component" value="Chromosome"/>
</dbReference>
<dbReference type="KEGG" id="pais:PFX98_11425"/>
<feature type="chain" id="PRO_5041681600" description="PEP-CTERM sorting domain-containing protein" evidence="1">
    <location>
        <begin position="24"/>
        <end position="248"/>
    </location>
</feature>
<evidence type="ECO:0000313" key="3">
    <source>
        <dbReference type="Proteomes" id="UP001177769"/>
    </source>
</evidence>
<name>A0AA95SNB4_9BURK</name>
<protein>
    <recommendedName>
        <fullName evidence="4">PEP-CTERM sorting domain-containing protein</fullName>
    </recommendedName>
</protein>
<proteinExistence type="predicted"/>
<evidence type="ECO:0000313" key="2">
    <source>
        <dbReference type="EMBL" id="WIT14198.1"/>
    </source>
</evidence>
<gene>
    <name evidence="2" type="ORF">PFX98_11425</name>
</gene>
<keyword evidence="1" id="KW-0732">Signal</keyword>
<dbReference type="RefSeq" id="WP_285235326.1">
    <property type="nucleotide sequence ID" value="NZ_CP116346.1"/>
</dbReference>
<dbReference type="EMBL" id="CP116346">
    <property type="protein sequence ID" value="WIT14198.1"/>
    <property type="molecule type" value="Genomic_DNA"/>
</dbReference>
<organism evidence="2 3">
    <name type="scientific">Paucibacter sediminis</name>
    <dbReference type="NCBI Taxonomy" id="3019553"/>
    <lineage>
        <taxon>Bacteria</taxon>
        <taxon>Pseudomonadati</taxon>
        <taxon>Pseudomonadota</taxon>
        <taxon>Betaproteobacteria</taxon>
        <taxon>Burkholderiales</taxon>
        <taxon>Sphaerotilaceae</taxon>
        <taxon>Roseateles</taxon>
    </lineage>
</organism>
<dbReference type="AlphaFoldDB" id="A0AA95SNB4"/>
<keyword evidence="3" id="KW-1185">Reference proteome</keyword>
<accession>A0AA95SNB4</accession>
<feature type="signal peptide" evidence="1">
    <location>
        <begin position="1"/>
        <end position="23"/>
    </location>
</feature>
<sequence>MRKLYRNTALAGLLSASAASALAVPLVTFGYDATANKVVVPGNAPAIARASFETALSNLGGPLLREDMEGMSVTDLLNKSPIAFSFGSVTGTAVTPSTEAVSLPVTGVFNTTSGGSKFIDATGDVTITFGQALSGFGLYLTDLGDFNGALLTATVALVGGGTAQVDVQRGGENASLLFFGVLESDLTVRYSSITFNTNADTGSPDVFGMDDFVGVVRVTDGQVPLPSTITLLWAGLLALGMSRRRNRT</sequence>
<evidence type="ECO:0000256" key="1">
    <source>
        <dbReference type="SAM" id="SignalP"/>
    </source>
</evidence>